<accession>B2GH17</accession>
<dbReference type="Proteomes" id="UP000008838">
    <property type="component" value="Chromosome"/>
</dbReference>
<dbReference type="HOGENOM" id="CLU_450396_0_0_11"/>
<reference evidence="2 3" key="1">
    <citation type="journal article" date="2008" name="J. Bacteriol.">
        <title>Complete genome sequence of the soil actinomycete Kocuria rhizophila.</title>
        <authorList>
            <person name="Takarada H."/>
            <person name="Sekine M."/>
            <person name="Kosugi H."/>
            <person name="Matsuo Y."/>
            <person name="Fujisawa T."/>
            <person name="Omata S."/>
            <person name="Kishi E."/>
            <person name="Shimizu A."/>
            <person name="Tsukatani N."/>
            <person name="Tanikawa S."/>
            <person name="Fujita N."/>
            <person name="Harayama S."/>
        </authorList>
    </citation>
    <scope>NUCLEOTIDE SEQUENCE [LARGE SCALE GENOMIC DNA]</scope>
    <source>
        <strain evidence="3">ATCC 9341 / DSM 348 / NBRC 103217 / DC2201</strain>
    </source>
</reference>
<gene>
    <name evidence="2" type="ordered locus">KRH_20360</name>
</gene>
<keyword evidence="3" id="KW-1185">Reference proteome</keyword>
<dbReference type="SUPFAM" id="SSF53474">
    <property type="entry name" value="alpha/beta-Hydrolases"/>
    <property type="match status" value="1"/>
</dbReference>
<organism evidence="2 3">
    <name type="scientific">Kocuria rhizophila (strain ATCC 9341 / DSM 348 / NBRC 103217 / DC2201)</name>
    <dbReference type="NCBI Taxonomy" id="378753"/>
    <lineage>
        <taxon>Bacteria</taxon>
        <taxon>Bacillati</taxon>
        <taxon>Actinomycetota</taxon>
        <taxon>Actinomycetes</taxon>
        <taxon>Micrococcales</taxon>
        <taxon>Micrococcaceae</taxon>
        <taxon>Kocuria</taxon>
    </lineage>
</organism>
<proteinExistence type="predicted"/>
<sequence length="606" mass="64385">MDHRGRTATLVLSGENSLFSFSGPGRPLRSLLTASSNAAGPRHEALDAGVTHGWIPAGQRWLAVHVHEPAEPSRGAAVVLAAPPGRERVTMNRTVVHTARALAADGWRVVRFDWSGTGQSPATEDCCDARLWEQDLRVVRDWAGADQPVRGVAFSVAGAYMAADEDSAWLERVLLAPVSGKQWLRHQSALRRMAGSTLPPRDTEGTELMDLQLCAEGAAAVRTVPTPVEDPARGLVVLPEESTGPLPLDVHPRVATVPGGVTRAVLTALGPHAPARGTAAPEDAPAPRPARSLTVDVHGTPVRLIHTTVGRDERPAIRTEPVEHTAQAPGLALVSPGSDVMEAASGLWLHTALLASARGAVCLLAERSDTGELVDHALTRDSNPYARHTVVECRELVEQLARLTDGALSAAGICLGAWGLVAAAPELPAEVSERLTLHVINNVAWQRESWRYWRQGLRSGPLAPRLPGDEPSAQPTAPQQDDAAPRPLSRVLLSRAGSVGRTVVRGTRARAHNASPRLNSLAATAGIIDVPQPALRRLSRVPGLTVNAVFGPADAAHCGVREATREGRSAMVLLEPLDHSVFATASRHTLCRYVVDEVAPQSPAEH</sequence>
<dbReference type="Gene3D" id="3.40.50.1820">
    <property type="entry name" value="alpha/beta hydrolase"/>
    <property type="match status" value="1"/>
</dbReference>
<feature type="region of interest" description="Disordered" evidence="1">
    <location>
        <begin position="461"/>
        <end position="486"/>
    </location>
</feature>
<dbReference type="EMBL" id="AP009152">
    <property type="protein sequence ID" value="BAG30383.1"/>
    <property type="molecule type" value="Genomic_DNA"/>
</dbReference>
<dbReference type="eggNOG" id="COG1073">
    <property type="taxonomic scope" value="Bacteria"/>
</dbReference>
<evidence type="ECO:0000256" key="1">
    <source>
        <dbReference type="SAM" id="MobiDB-lite"/>
    </source>
</evidence>
<dbReference type="KEGG" id="krh:KRH_20360"/>
<evidence type="ECO:0000313" key="2">
    <source>
        <dbReference type="EMBL" id="BAG30383.1"/>
    </source>
</evidence>
<evidence type="ECO:0008006" key="4">
    <source>
        <dbReference type="Google" id="ProtNLM"/>
    </source>
</evidence>
<feature type="compositionally biased region" description="Low complexity" evidence="1">
    <location>
        <begin position="471"/>
        <end position="482"/>
    </location>
</feature>
<dbReference type="InterPro" id="IPR029058">
    <property type="entry name" value="AB_hydrolase_fold"/>
</dbReference>
<feature type="region of interest" description="Disordered" evidence="1">
    <location>
        <begin position="273"/>
        <end position="293"/>
    </location>
</feature>
<protein>
    <recommendedName>
        <fullName evidence="4">Serine aminopeptidase S33 domain-containing protein</fullName>
    </recommendedName>
</protein>
<name>B2GH17_KOCRD</name>
<evidence type="ECO:0000313" key="3">
    <source>
        <dbReference type="Proteomes" id="UP000008838"/>
    </source>
</evidence>
<dbReference type="AlphaFoldDB" id="B2GH17"/>